<accession>A0ABS8NKE7</accession>
<evidence type="ECO:0000259" key="2">
    <source>
        <dbReference type="SMART" id="SM00471"/>
    </source>
</evidence>
<sequence>MSRTAIQELSDGQTLAQSFQAADKQLRVNRQGGKYILLKLSDRSGTIVGMMWNADETTFDTFDRGDFIHCSGRTQIHNGALQMIVTEIQRMDPAEVDSSDFDRFDADQAESNLTRLRELLATISHPHLDALVQTYLKDEAFLQSFQLAAAAVTNHHAYPGGLLEHTVNMMELVRLISPRYGNLDTDLLMVGAFLHDLGKIDELKSSGEISYTDRGQLVGHIVIGVQRLNEKIAETESASGNAFPTELRHQLEHLVVSHHGLQEYGSPKIPVTLEAIALNHIDNLDAKLASYTSIIESDVAADGNWTNYHPSIGRKLWKGQS</sequence>
<dbReference type="Pfam" id="PF01966">
    <property type="entry name" value="HD"/>
    <property type="match status" value="1"/>
</dbReference>
<dbReference type="PANTHER" id="PTHR37294:SF1">
    <property type="entry name" value="3'-5' EXORIBONUCLEASE YHAM"/>
    <property type="match status" value="1"/>
</dbReference>
<dbReference type="SUPFAM" id="SSF109604">
    <property type="entry name" value="HD-domain/PDEase-like"/>
    <property type="match status" value="1"/>
</dbReference>
<name>A0ABS8NKE7_9BACT</name>
<dbReference type="InterPro" id="IPR050798">
    <property type="entry name" value="YhaM_exoribonuc/phosphodiest"/>
</dbReference>
<reference evidence="3" key="1">
    <citation type="submission" date="2021-11" db="EMBL/GenBank/DDBJ databases">
        <title>Genome sequence.</title>
        <authorList>
            <person name="Sun Q."/>
        </authorList>
    </citation>
    <scope>NUCLEOTIDE SEQUENCE</scope>
    <source>
        <strain evidence="3">JC740</strain>
    </source>
</reference>
<organism evidence="3 4">
    <name type="scientific">Rhodopirellula halodulae</name>
    <dbReference type="NCBI Taxonomy" id="2894198"/>
    <lineage>
        <taxon>Bacteria</taxon>
        <taxon>Pseudomonadati</taxon>
        <taxon>Planctomycetota</taxon>
        <taxon>Planctomycetia</taxon>
        <taxon>Pirellulales</taxon>
        <taxon>Pirellulaceae</taxon>
        <taxon>Rhodopirellula</taxon>
    </lineage>
</organism>
<dbReference type="InterPro" id="IPR004365">
    <property type="entry name" value="NA-bd_OB_tRNA"/>
</dbReference>
<proteinExistence type="predicted"/>
<dbReference type="EMBL" id="JAJKFW010000025">
    <property type="protein sequence ID" value="MCC9644043.1"/>
    <property type="molecule type" value="Genomic_DNA"/>
</dbReference>
<protein>
    <submittedName>
        <fullName evidence="3">HD domain-containing protein</fullName>
    </submittedName>
</protein>
<dbReference type="CDD" id="cd00077">
    <property type="entry name" value="HDc"/>
    <property type="match status" value="1"/>
</dbReference>
<feature type="domain" description="HD/PDEase" evidence="2">
    <location>
        <begin position="158"/>
        <end position="296"/>
    </location>
</feature>
<keyword evidence="4" id="KW-1185">Reference proteome</keyword>
<dbReference type="Proteomes" id="UP001430306">
    <property type="component" value="Unassembled WGS sequence"/>
</dbReference>
<dbReference type="RefSeq" id="WP_230275108.1">
    <property type="nucleotide sequence ID" value="NZ_JAJKFW010000025.1"/>
</dbReference>
<dbReference type="SMART" id="SM00471">
    <property type="entry name" value="HDc"/>
    <property type="match status" value="1"/>
</dbReference>
<dbReference type="Pfam" id="PF01336">
    <property type="entry name" value="tRNA_anti-codon"/>
    <property type="match status" value="1"/>
</dbReference>
<dbReference type="InterPro" id="IPR003607">
    <property type="entry name" value="HD/PDEase_dom"/>
</dbReference>
<comment type="caution">
    <text evidence="3">The sequence shown here is derived from an EMBL/GenBank/DDBJ whole genome shotgun (WGS) entry which is preliminary data.</text>
</comment>
<evidence type="ECO:0000256" key="1">
    <source>
        <dbReference type="ARBA" id="ARBA00022801"/>
    </source>
</evidence>
<gene>
    <name evidence="3" type="ORF">LOC71_17305</name>
</gene>
<dbReference type="Gene3D" id="1.10.3210.10">
    <property type="entry name" value="Hypothetical protein af1432"/>
    <property type="match status" value="1"/>
</dbReference>
<keyword evidence="1" id="KW-0378">Hydrolase</keyword>
<dbReference type="CDD" id="cd04492">
    <property type="entry name" value="YhaM_OBF_like"/>
    <property type="match status" value="1"/>
</dbReference>
<evidence type="ECO:0000313" key="4">
    <source>
        <dbReference type="Proteomes" id="UP001430306"/>
    </source>
</evidence>
<dbReference type="InterPro" id="IPR006674">
    <property type="entry name" value="HD_domain"/>
</dbReference>
<evidence type="ECO:0000313" key="3">
    <source>
        <dbReference type="EMBL" id="MCC9644043.1"/>
    </source>
</evidence>
<dbReference type="PANTHER" id="PTHR37294">
    <property type="entry name" value="3'-5' EXORIBONUCLEASE YHAM"/>
    <property type="match status" value="1"/>
</dbReference>